<accession>A0A0R3TZM3</accession>
<evidence type="ECO:0000256" key="1">
    <source>
        <dbReference type="SAM" id="MobiDB-lite"/>
    </source>
</evidence>
<evidence type="ECO:0000313" key="4">
    <source>
        <dbReference type="WBParaSite" id="HNAJ_0001332201-mRNA-1"/>
    </source>
</evidence>
<dbReference type="AlphaFoldDB" id="A0A0R3TZM3"/>
<sequence length="103" mass="12085">MEKTHLIRCSKEEMEKTHLIRCLAINPHALYVTYRRKSPHALVKPTGGNGEDPSDSLQEKMEKTHLIRCSKEEMEKTHLIRCLAINPHALYVTYRRKFHMPSM</sequence>
<reference evidence="4" key="1">
    <citation type="submission" date="2017-02" db="UniProtKB">
        <authorList>
            <consortium name="WormBaseParasite"/>
        </authorList>
    </citation>
    <scope>IDENTIFICATION</scope>
</reference>
<reference evidence="2 3" key="2">
    <citation type="submission" date="2018-11" db="EMBL/GenBank/DDBJ databases">
        <authorList>
            <consortium name="Pathogen Informatics"/>
        </authorList>
    </citation>
    <scope>NUCLEOTIDE SEQUENCE [LARGE SCALE GENOMIC DNA]</scope>
</reference>
<evidence type="ECO:0000313" key="2">
    <source>
        <dbReference type="EMBL" id="VDO15488.1"/>
    </source>
</evidence>
<keyword evidence="3" id="KW-1185">Reference proteome</keyword>
<dbReference type="EMBL" id="UZAE01015238">
    <property type="protein sequence ID" value="VDO15488.1"/>
    <property type="molecule type" value="Genomic_DNA"/>
</dbReference>
<dbReference type="Proteomes" id="UP000278807">
    <property type="component" value="Unassembled WGS sequence"/>
</dbReference>
<feature type="region of interest" description="Disordered" evidence="1">
    <location>
        <begin position="41"/>
        <end position="61"/>
    </location>
</feature>
<name>A0A0R3TZM3_RODNA</name>
<dbReference type="WBParaSite" id="HNAJ_0001332201-mRNA-1">
    <property type="protein sequence ID" value="HNAJ_0001332201-mRNA-1"/>
    <property type="gene ID" value="HNAJ_0001332201"/>
</dbReference>
<organism evidence="4">
    <name type="scientific">Rodentolepis nana</name>
    <name type="common">Dwarf tapeworm</name>
    <name type="synonym">Hymenolepis nana</name>
    <dbReference type="NCBI Taxonomy" id="102285"/>
    <lineage>
        <taxon>Eukaryota</taxon>
        <taxon>Metazoa</taxon>
        <taxon>Spiralia</taxon>
        <taxon>Lophotrochozoa</taxon>
        <taxon>Platyhelminthes</taxon>
        <taxon>Cestoda</taxon>
        <taxon>Eucestoda</taxon>
        <taxon>Cyclophyllidea</taxon>
        <taxon>Hymenolepididae</taxon>
        <taxon>Rodentolepis</taxon>
    </lineage>
</organism>
<proteinExistence type="predicted"/>
<evidence type="ECO:0000313" key="3">
    <source>
        <dbReference type="Proteomes" id="UP000278807"/>
    </source>
</evidence>
<protein>
    <submittedName>
        <fullName evidence="4">ADF-H domain-containing protein</fullName>
    </submittedName>
</protein>
<gene>
    <name evidence="2" type="ORF">HNAJ_LOCUS13296</name>
</gene>